<reference evidence="1 2" key="1">
    <citation type="submission" date="2016-09" db="EMBL/GenBank/DDBJ databases">
        <title>Pseudonocardia autotrophica DSM535, a candidate organism with high potential of specific P450 cytochromes.</title>
        <authorList>
            <person name="Grumaz C."/>
            <person name="Vainshtein Y."/>
            <person name="Kirstahler P."/>
            <person name="Sohn K."/>
        </authorList>
    </citation>
    <scope>NUCLEOTIDE SEQUENCE [LARGE SCALE GENOMIC DNA]</scope>
    <source>
        <strain evidence="1 2">DSM 535</strain>
    </source>
</reference>
<evidence type="ECO:0000313" key="1">
    <source>
        <dbReference type="EMBL" id="OSY39101.1"/>
    </source>
</evidence>
<keyword evidence="2" id="KW-1185">Reference proteome</keyword>
<organism evidence="1 2">
    <name type="scientific">Pseudonocardia autotrophica</name>
    <name type="common">Amycolata autotrophica</name>
    <name type="synonym">Nocardia autotrophica</name>
    <dbReference type="NCBI Taxonomy" id="2074"/>
    <lineage>
        <taxon>Bacteria</taxon>
        <taxon>Bacillati</taxon>
        <taxon>Actinomycetota</taxon>
        <taxon>Actinomycetes</taxon>
        <taxon>Pseudonocardiales</taxon>
        <taxon>Pseudonocardiaceae</taxon>
        <taxon>Pseudonocardia</taxon>
    </lineage>
</organism>
<dbReference type="STRING" id="2074.BG845_03671"/>
<proteinExistence type="predicted"/>
<protein>
    <submittedName>
        <fullName evidence="1">Uncharacterized protein</fullName>
    </submittedName>
</protein>
<sequence length="324" mass="32370">MIVGHARLEEDGMTRRTAARSAMVAATVAVTATLLAACGSAVPAGGGDGDGGGGAQTSGTAFGRALAAVPDDAAVTGVAWEETARMDPSLSPLEGFGIGGLGTGRTSAPFPTDGAEMAMTVHTDGPGTGLVWGVGPAVPAEAELRADGYEPAGDGRTWAMPQTDLGSRLLPWFRTPAADDGPITFGPQLPAPPEPEQTGRTLADRYASLVDCLGDPVVAQIAGAEGAAGADPADIAAGVFSGTGREIVCGPGGPDPEATAARLSEALGRDGLAETYGEQIAEAGTAEVTVTADGLVRIETADGTPPGRALNSLARREWHELYAG</sequence>
<accession>A0A1Y2MVE4</accession>
<dbReference type="Proteomes" id="UP000194360">
    <property type="component" value="Unassembled WGS sequence"/>
</dbReference>
<dbReference type="AlphaFoldDB" id="A0A1Y2MVE4"/>
<dbReference type="EMBL" id="MIGB01000019">
    <property type="protein sequence ID" value="OSY39101.1"/>
    <property type="molecule type" value="Genomic_DNA"/>
</dbReference>
<gene>
    <name evidence="1" type="ORF">BG845_03671</name>
</gene>
<evidence type="ECO:0000313" key="2">
    <source>
        <dbReference type="Proteomes" id="UP000194360"/>
    </source>
</evidence>
<name>A0A1Y2MVE4_PSEAH</name>
<comment type="caution">
    <text evidence="1">The sequence shown here is derived from an EMBL/GenBank/DDBJ whole genome shotgun (WGS) entry which is preliminary data.</text>
</comment>